<reference evidence="1 2" key="1">
    <citation type="submission" date="2023-12" db="EMBL/GenBank/DDBJ databases">
        <title>the genome sequence of Hyalangium sp. s54d21.</title>
        <authorList>
            <person name="Zhang X."/>
        </authorList>
    </citation>
    <scope>NUCLEOTIDE SEQUENCE [LARGE SCALE GENOMIC DNA]</scope>
    <source>
        <strain evidence="2">s54d21</strain>
    </source>
</reference>
<accession>A0ABU5HHH3</accession>
<dbReference type="RefSeq" id="WP_321551620.1">
    <property type="nucleotide sequence ID" value="NZ_JAXIVS010000024.1"/>
</dbReference>
<keyword evidence="2" id="KW-1185">Reference proteome</keyword>
<organism evidence="1 2">
    <name type="scientific">Hyalangium rubrum</name>
    <dbReference type="NCBI Taxonomy" id="3103134"/>
    <lineage>
        <taxon>Bacteria</taxon>
        <taxon>Pseudomonadati</taxon>
        <taxon>Myxococcota</taxon>
        <taxon>Myxococcia</taxon>
        <taxon>Myxococcales</taxon>
        <taxon>Cystobacterineae</taxon>
        <taxon>Archangiaceae</taxon>
        <taxon>Hyalangium</taxon>
    </lineage>
</organism>
<dbReference type="Proteomes" id="UP001291309">
    <property type="component" value="Unassembled WGS sequence"/>
</dbReference>
<evidence type="ECO:0000313" key="1">
    <source>
        <dbReference type="EMBL" id="MDY7232908.1"/>
    </source>
</evidence>
<name>A0ABU5HHH3_9BACT</name>
<evidence type="ECO:0008006" key="3">
    <source>
        <dbReference type="Google" id="ProtNLM"/>
    </source>
</evidence>
<sequence>MNARLLPLAALVFAGALLTQCRHGTVAGGAPAASMPVEALEVSTLLDLRDSRLEELRVSANGTLLFTRWALPEGAFDYRVVRLPDGAPVWSWRGRLRNDLWHLALSPDGTAGFVFLPLGPEAPFIIFRDSGAPIPMTDVEFTGGAWASGSGWFGGSAGAYNADGTLLGSPVPDWVKVKDELFMTGTRPNTLRYMHGGSVMEWDGRSPPTVVGAWQCASRVEQHRLSPKAPGRFSPDGRYIAWILQASSALTVCDGESGLEFQIASSLAPAAWTDSRHLWWLDAGDLAGMDVLTRESLPRIQLPGGAKAVSLAASTQPPALFVGTGTGHLFRVPLSHESSGKAVPE</sequence>
<proteinExistence type="predicted"/>
<gene>
    <name evidence="1" type="ORF">SYV04_41365</name>
</gene>
<dbReference type="EMBL" id="JAXIVS010000024">
    <property type="protein sequence ID" value="MDY7232908.1"/>
    <property type="molecule type" value="Genomic_DNA"/>
</dbReference>
<protein>
    <recommendedName>
        <fullName evidence="3">Lipoprotein</fullName>
    </recommendedName>
</protein>
<dbReference type="SUPFAM" id="SSF50969">
    <property type="entry name" value="YVTN repeat-like/Quinoprotein amine dehydrogenase"/>
    <property type="match status" value="1"/>
</dbReference>
<comment type="caution">
    <text evidence="1">The sequence shown here is derived from an EMBL/GenBank/DDBJ whole genome shotgun (WGS) entry which is preliminary data.</text>
</comment>
<evidence type="ECO:0000313" key="2">
    <source>
        <dbReference type="Proteomes" id="UP001291309"/>
    </source>
</evidence>
<dbReference type="InterPro" id="IPR011044">
    <property type="entry name" value="Quino_amine_DH_bsu"/>
</dbReference>